<accession>A0A8S1P189</accession>
<gene>
    <name evidence="1" type="ORF">PSON_ATCC_30995.1.T0670028</name>
</gene>
<proteinExistence type="predicted"/>
<protein>
    <submittedName>
        <fullName evidence="1">Uncharacterized protein</fullName>
    </submittedName>
</protein>
<reference evidence="1" key="1">
    <citation type="submission" date="2021-01" db="EMBL/GenBank/DDBJ databases">
        <authorList>
            <consortium name="Genoscope - CEA"/>
            <person name="William W."/>
        </authorList>
    </citation>
    <scope>NUCLEOTIDE SEQUENCE</scope>
</reference>
<keyword evidence="2" id="KW-1185">Reference proteome</keyword>
<comment type="caution">
    <text evidence="1">The sequence shown here is derived from an EMBL/GenBank/DDBJ whole genome shotgun (WGS) entry which is preliminary data.</text>
</comment>
<evidence type="ECO:0000313" key="1">
    <source>
        <dbReference type="EMBL" id="CAD8096706.1"/>
    </source>
</evidence>
<dbReference type="AlphaFoldDB" id="A0A8S1P189"/>
<name>A0A8S1P189_9CILI</name>
<dbReference type="Proteomes" id="UP000692954">
    <property type="component" value="Unassembled WGS sequence"/>
</dbReference>
<organism evidence="1 2">
    <name type="scientific">Paramecium sonneborni</name>
    <dbReference type="NCBI Taxonomy" id="65129"/>
    <lineage>
        <taxon>Eukaryota</taxon>
        <taxon>Sar</taxon>
        <taxon>Alveolata</taxon>
        <taxon>Ciliophora</taxon>
        <taxon>Intramacronucleata</taxon>
        <taxon>Oligohymenophorea</taxon>
        <taxon>Peniculida</taxon>
        <taxon>Parameciidae</taxon>
        <taxon>Paramecium</taxon>
    </lineage>
</organism>
<dbReference type="EMBL" id="CAJJDN010000067">
    <property type="protein sequence ID" value="CAD8096706.1"/>
    <property type="molecule type" value="Genomic_DNA"/>
</dbReference>
<sequence length="118" mass="14240">MIRTGSPINVDNFLFHKHIPSFQNIQSLHFCKIEKNQKKQIYEDVDLNIQLSISYLFKQFHIPELKHILEFQVIYQDCPKLQEIQQDVTLKIKIKRYSQSNFDNNQNRFNPHQNLILK</sequence>
<evidence type="ECO:0000313" key="2">
    <source>
        <dbReference type="Proteomes" id="UP000692954"/>
    </source>
</evidence>